<dbReference type="SMR" id="Q9YCF7"/>
<protein>
    <submittedName>
        <fullName evidence="2">Nitrate reductase delta subunit</fullName>
        <ecNumber evidence="2">1.7.99.4</ecNumber>
    </submittedName>
</protein>
<dbReference type="eggNOG" id="arCOG01504">
    <property type="taxonomic scope" value="Archaea"/>
</dbReference>
<dbReference type="GO" id="GO:0051082">
    <property type="term" value="F:unfolded protein binding"/>
    <property type="evidence" value="ECO:0007669"/>
    <property type="project" value="InterPro"/>
</dbReference>
<evidence type="ECO:0000313" key="2">
    <source>
        <dbReference type="EMBL" id="BAA80291.2"/>
    </source>
</evidence>
<dbReference type="RefSeq" id="WP_010866287.1">
    <property type="nucleotide sequence ID" value="NC_000854.2"/>
</dbReference>
<dbReference type="PANTHER" id="PTHR43680:SF2">
    <property type="entry name" value="NITRATE REDUCTASE MOLYBDENUM COFACTOR ASSEMBLY CHAPERONE NARJ"/>
    <property type="match status" value="1"/>
</dbReference>
<dbReference type="PANTHER" id="PTHR43680">
    <property type="entry name" value="NITRATE REDUCTASE MOLYBDENUM COFACTOR ASSEMBLY CHAPERONE"/>
    <property type="match status" value="1"/>
</dbReference>
<dbReference type="Pfam" id="PF02613">
    <property type="entry name" value="Nitrate_red_del"/>
    <property type="match status" value="1"/>
</dbReference>
<proteinExistence type="predicted"/>
<keyword evidence="1" id="KW-0534">Nitrate assimilation</keyword>
<dbReference type="Gene3D" id="1.10.3480.10">
    <property type="entry name" value="TorD-like"/>
    <property type="match status" value="1"/>
</dbReference>
<accession>Q9YCF7</accession>
<evidence type="ECO:0000313" key="3">
    <source>
        <dbReference type="Proteomes" id="UP000002518"/>
    </source>
</evidence>
<evidence type="ECO:0000256" key="1">
    <source>
        <dbReference type="ARBA" id="ARBA00023063"/>
    </source>
</evidence>
<dbReference type="AlphaFoldDB" id="Q9YCF7"/>
<dbReference type="InterPro" id="IPR003765">
    <property type="entry name" value="NO3_reductase_chaperone_NarJ"/>
</dbReference>
<dbReference type="InterPro" id="IPR020945">
    <property type="entry name" value="DMSO/NO3_reduct_chaperone"/>
</dbReference>
<dbReference type="GeneID" id="1445925"/>
<name>Q9YCF7_AERPE</name>
<dbReference type="STRING" id="272557.APE_1300.1"/>
<organism evidence="2 3">
    <name type="scientific">Aeropyrum pernix (strain ATCC 700893 / DSM 11879 / JCM 9820 / NBRC 100138 / K1)</name>
    <dbReference type="NCBI Taxonomy" id="272557"/>
    <lineage>
        <taxon>Archaea</taxon>
        <taxon>Thermoproteota</taxon>
        <taxon>Thermoprotei</taxon>
        <taxon>Desulfurococcales</taxon>
        <taxon>Desulfurococcaceae</taxon>
        <taxon>Aeropyrum</taxon>
    </lineage>
</organism>
<dbReference type="GO" id="GO:0016530">
    <property type="term" value="F:metallochaperone activity"/>
    <property type="evidence" value="ECO:0007669"/>
    <property type="project" value="TreeGrafter"/>
</dbReference>
<dbReference type="PIR" id="E72604">
    <property type="entry name" value="E72604"/>
</dbReference>
<dbReference type="SUPFAM" id="SSF89155">
    <property type="entry name" value="TorD-like"/>
    <property type="match status" value="1"/>
</dbReference>
<dbReference type="EC" id="1.7.99.4" evidence="2"/>
<keyword evidence="3" id="KW-1185">Reference proteome</keyword>
<dbReference type="GO" id="GO:0051131">
    <property type="term" value="P:chaperone-mediated protein complex assembly"/>
    <property type="evidence" value="ECO:0007669"/>
    <property type="project" value="InterPro"/>
</dbReference>
<sequence>MRLTLKTLSIIFSYPSEDLEELVRNREVVKPLLIGEDGEAAALIMEFLEKLDLERADEEYVAVFEMPPKCSIYAHTYLLKGKEDMVGQLLLEVKSHYKAKQLDMPVDREIPTYLPAMLEYLALVYDEDPKAARRFAKKYLQPWVGELASCLEKNRSLWSLPAKALKRVVDKIAEGRGP</sequence>
<gene>
    <name evidence="2" type="primary">narJ</name>
    <name evidence="2" type="ordered locus">APE_1300.1</name>
</gene>
<dbReference type="GO" id="GO:0016491">
    <property type="term" value="F:oxidoreductase activity"/>
    <property type="evidence" value="ECO:0007669"/>
    <property type="project" value="UniProtKB-KW"/>
</dbReference>
<dbReference type="EMBL" id="BA000002">
    <property type="protein sequence ID" value="BAA80291.2"/>
    <property type="molecule type" value="Genomic_DNA"/>
</dbReference>
<dbReference type="NCBIfam" id="TIGR00684">
    <property type="entry name" value="narJ"/>
    <property type="match status" value="1"/>
</dbReference>
<dbReference type="KEGG" id="ape:APE_1300.1"/>
<reference evidence="2 3" key="1">
    <citation type="journal article" date="1999" name="DNA Res.">
        <title>Complete genome sequence of an aerobic hyper-thermophilic crenarchaeon, Aeropyrum pernix K1.</title>
        <authorList>
            <person name="Kawarabayasi Y."/>
            <person name="Hino Y."/>
            <person name="Horikawa H."/>
            <person name="Yamazaki S."/>
            <person name="Haikawa Y."/>
            <person name="Jin-no K."/>
            <person name="Takahashi M."/>
            <person name="Sekine M."/>
            <person name="Baba S."/>
            <person name="Ankai A."/>
            <person name="Kosugi H."/>
            <person name="Hosoyama A."/>
            <person name="Fukui S."/>
            <person name="Nagai Y."/>
            <person name="Nishijima K."/>
            <person name="Nakazawa H."/>
            <person name="Takamiya M."/>
            <person name="Masuda S."/>
            <person name="Funahashi T."/>
            <person name="Tanaka T."/>
            <person name="Kudoh Y."/>
            <person name="Yamazaki J."/>
            <person name="Kushida N."/>
            <person name="Oguchi A."/>
            <person name="Aoki K."/>
            <person name="Kubota K."/>
            <person name="Nakamura Y."/>
            <person name="Nomura N."/>
            <person name="Sako Y."/>
            <person name="Kikuchi H."/>
        </authorList>
    </citation>
    <scope>NUCLEOTIDE SEQUENCE [LARGE SCALE GENOMIC DNA]</scope>
    <source>
        <strain evidence="3">ATCC 700893 / DSM 11879 / JCM 9820 / NBRC 100138 / K1</strain>
    </source>
</reference>
<dbReference type="InterPro" id="IPR036411">
    <property type="entry name" value="TorD-like_sf"/>
</dbReference>
<dbReference type="GO" id="GO:0042128">
    <property type="term" value="P:nitrate assimilation"/>
    <property type="evidence" value="ECO:0007669"/>
    <property type="project" value="UniProtKB-KW"/>
</dbReference>
<dbReference type="Proteomes" id="UP000002518">
    <property type="component" value="Chromosome"/>
</dbReference>
<dbReference type="EnsemblBacteria" id="BAA80291">
    <property type="protein sequence ID" value="BAA80291"/>
    <property type="gene ID" value="APE_1300.1"/>
</dbReference>
<keyword evidence="2" id="KW-0560">Oxidoreductase</keyword>